<dbReference type="PRINTS" id="PR00114">
    <property type="entry name" value="STPHPHTASE"/>
</dbReference>
<evidence type="ECO:0000313" key="6">
    <source>
        <dbReference type="EMBL" id="KAH9493852.1"/>
    </source>
</evidence>
<keyword evidence="2" id="KW-0106">Calcium</keyword>
<dbReference type="EMBL" id="ASGP02000008">
    <property type="protein sequence ID" value="KAH9493852.1"/>
    <property type="molecule type" value="Genomic_DNA"/>
</dbReference>
<dbReference type="PANTHER" id="PTHR11668:SF496">
    <property type="entry name" value="SERINE_THREONINE-PROTEIN PHOSPHATASE"/>
    <property type="match status" value="1"/>
</dbReference>
<evidence type="ECO:0000256" key="2">
    <source>
        <dbReference type="ARBA" id="ARBA00022837"/>
    </source>
</evidence>
<comment type="catalytic activity">
    <reaction evidence="3">
        <text>O-phospho-L-threonyl-[protein] + H2O = L-threonyl-[protein] + phosphate</text>
        <dbReference type="Rhea" id="RHEA:47004"/>
        <dbReference type="Rhea" id="RHEA-COMP:11060"/>
        <dbReference type="Rhea" id="RHEA-COMP:11605"/>
        <dbReference type="ChEBI" id="CHEBI:15377"/>
        <dbReference type="ChEBI" id="CHEBI:30013"/>
        <dbReference type="ChEBI" id="CHEBI:43474"/>
        <dbReference type="ChEBI" id="CHEBI:61977"/>
        <dbReference type="EC" id="3.1.3.16"/>
    </reaction>
</comment>
<keyword evidence="3" id="KW-0378">Hydrolase</keyword>
<dbReference type="SUPFAM" id="SSF47473">
    <property type="entry name" value="EF-hand"/>
    <property type="match status" value="1"/>
</dbReference>
<dbReference type="InterPro" id="IPR002048">
    <property type="entry name" value="EF_hand_dom"/>
</dbReference>
<sequence>MVKIRADKIIIKNLMEPKKIPLTPVKGTSSNYKQQQQINRIVAAAMGIVGKQQPQQQQQRPQTPSSSSSSAVASSSAVTSSSAASTKSTNIDDYNEKFSMDIKNLMKLQTNNVCDNHCFIIICQQHGGGAAGNIGGHIMLRRTNVFFPCLPLNPLKTWSESSIEAALSLLLPSNIYNDHERLMEFVNDIPFRRFVCMDIFRIQLPHTQNFITRLIYLVELDPTNKNIVCGCLSQPQSIISSNNYRWYPINDAISRKIKKIWGPEVSFYTNIAIEALNSNQPFVDSTATEYSLSDAFKYVPRESPITMEEQMLGQTNITVNDIERLYADFIEHCFPSFFFTKFSFDMYMKKHQIESNPSIISRYYLAFRFREKQYMQFHELLLGLAAIDHRSPHEEFRIRFIFRFYDHNQDRYLNYQEFERLIHDLEMITATEIKSPSSSLSMNQTQIRLLMKKIGTVIVNQEEMINFDSFRHAIQKCLLLGTNQLCRSSVSPFGQITRSLATRKLCTTVSNKNLYNICLNRRYKNPCENCKRKQYDLSSDVIVLDYRGHLKSIHRIVDYSKKTSMKKTSPTEKAFDQNSLMYFILQKIREFNKEKNQPHNLRKGEIGLFNNLNRKETQTFCDDFRIICSEVAKIFEREDRVLKICDPCYVIGDIHGNLEDLLTLEQCLWKSFPLLTSNYLFLGDYVDRGRWGFECFYYLLIAKYLCPKKIFLIRGNHEIECIQMKYSFHKELLRKYGQHMGQQFFELINEVFNRLPFAAIINDSIYCAHGGLPYTEQNLAVLNREMPKVIRDPENEAIPVWELVWSDPLEFAKFGEQAELLGLPPAYMNGFFLPNIKRGTSFFFNEYAVIAFFKENNLNYMIRAHEVPAPGYKFNFGTLCTTIFSCSHYCGNNNECAVVFIDRDSRIRIVRIDTSMNQSAT</sequence>
<dbReference type="GO" id="GO:0004722">
    <property type="term" value="F:protein serine/threonine phosphatase activity"/>
    <property type="evidence" value="ECO:0007669"/>
    <property type="project" value="UniProtKB-EC"/>
</dbReference>
<dbReference type="InterPro" id="IPR006186">
    <property type="entry name" value="Ser/Thr-sp_prot-phosphatase"/>
</dbReference>
<feature type="domain" description="EF-hand" evidence="5">
    <location>
        <begin position="393"/>
        <end position="428"/>
    </location>
</feature>
<dbReference type="GO" id="GO:0005737">
    <property type="term" value="C:cytoplasm"/>
    <property type="evidence" value="ECO:0007669"/>
    <property type="project" value="TreeGrafter"/>
</dbReference>
<dbReference type="GO" id="GO:0005509">
    <property type="term" value="F:calcium ion binding"/>
    <property type="evidence" value="ECO:0007669"/>
    <property type="project" value="InterPro"/>
</dbReference>
<comment type="caution">
    <text evidence="6">The sequence shown here is derived from an EMBL/GenBank/DDBJ whole genome shotgun (WGS) entry which is preliminary data.</text>
</comment>
<dbReference type="EC" id="3.1.3.16" evidence="3"/>
<organism evidence="6 7">
    <name type="scientific">Dermatophagoides farinae</name>
    <name type="common">American house dust mite</name>
    <dbReference type="NCBI Taxonomy" id="6954"/>
    <lineage>
        <taxon>Eukaryota</taxon>
        <taxon>Metazoa</taxon>
        <taxon>Ecdysozoa</taxon>
        <taxon>Arthropoda</taxon>
        <taxon>Chelicerata</taxon>
        <taxon>Arachnida</taxon>
        <taxon>Acari</taxon>
        <taxon>Acariformes</taxon>
        <taxon>Sarcoptiformes</taxon>
        <taxon>Astigmata</taxon>
        <taxon>Psoroptidia</taxon>
        <taxon>Analgoidea</taxon>
        <taxon>Pyroglyphidae</taxon>
        <taxon>Dermatophagoidinae</taxon>
        <taxon>Dermatophagoides</taxon>
    </lineage>
</organism>
<evidence type="ECO:0000256" key="4">
    <source>
        <dbReference type="SAM" id="MobiDB-lite"/>
    </source>
</evidence>
<dbReference type="Gene3D" id="1.10.238.10">
    <property type="entry name" value="EF-hand"/>
    <property type="match status" value="1"/>
</dbReference>
<dbReference type="GO" id="GO:0005634">
    <property type="term" value="C:nucleus"/>
    <property type="evidence" value="ECO:0007669"/>
    <property type="project" value="TreeGrafter"/>
</dbReference>
<evidence type="ECO:0000256" key="1">
    <source>
        <dbReference type="ARBA" id="ARBA00008294"/>
    </source>
</evidence>
<dbReference type="Gene3D" id="3.60.21.10">
    <property type="match status" value="1"/>
</dbReference>
<dbReference type="PANTHER" id="PTHR11668">
    <property type="entry name" value="SERINE/THREONINE PROTEIN PHOSPHATASE"/>
    <property type="match status" value="1"/>
</dbReference>
<dbReference type="SUPFAM" id="SSF56300">
    <property type="entry name" value="Metallo-dependent phosphatases"/>
    <property type="match status" value="1"/>
</dbReference>
<protein>
    <recommendedName>
        <fullName evidence="3">Serine/threonine-protein phosphatase</fullName>
        <ecNumber evidence="3">3.1.3.16</ecNumber>
    </recommendedName>
</protein>
<dbReference type="SMART" id="SM00156">
    <property type="entry name" value="PP2Ac"/>
    <property type="match status" value="1"/>
</dbReference>
<evidence type="ECO:0000313" key="7">
    <source>
        <dbReference type="Proteomes" id="UP000790347"/>
    </source>
</evidence>
<accession>A0A922HML9</accession>
<dbReference type="InterPro" id="IPR004843">
    <property type="entry name" value="Calcineurin-like_PHP"/>
</dbReference>
<comment type="similarity">
    <text evidence="1 3">Belongs to the PPP phosphatase family.</text>
</comment>
<dbReference type="Proteomes" id="UP000790347">
    <property type="component" value="Unassembled WGS sequence"/>
</dbReference>
<dbReference type="PROSITE" id="PS50222">
    <property type="entry name" value="EF_HAND_2"/>
    <property type="match status" value="1"/>
</dbReference>
<reference evidence="6" key="2">
    <citation type="journal article" date="2022" name="Res Sq">
        <title>Comparative Genomics Reveals Insights into the Divergent Evolution of Astigmatic Mites and Household Pest Adaptations.</title>
        <authorList>
            <person name="Xiong Q."/>
            <person name="Wan A.T.-Y."/>
            <person name="Liu X.-Y."/>
            <person name="Fung C.S.-H."/>
            <person name="Xiao X."/>
            <person name="Malainual N."/>
            <person name="Hou J."/>
            <person name="Wang L."/>
            <person name="Wang M."/>
            <person name="Yang K."/>
            <person name="Cui Y."/>
            <person name="Leung E."/>
            <person name="Nong W."/>
            <person name="Shin S.-K."/>
            <person name="Au S."/>
            <person name="Jeong K.Y."/>
            <person name="Chew F.T."/>
            <person name="Hui J."/>
            <person name="Leung T.F."/>
            <person name="Tungtrongchitr A."/>
            <person name="Zhong N."/>
            <person name="Liu Z."/>
            <person name="Tsui S."/>
        </authorList>
    </citation>
    <scope>NUCLEOTIDE SEQUENCE</scope>
    <source>
        <strain evidence="6">Derf</strain>
        <tissue evidence="6">Whole organism</tissue>
    </source>
</reference>
<gene>
    <name evidence="6" type="ORF">DERF_014580</name>
</gene>
<proteinExistence type="inferred from homology"/>
<evidence type="ECO:0000256" key="3">
    <source>
        <dbReference type="RuleBase" id="RU004273"/>
    </source>
</evidence>
<dbReference type="Pfam" id="PF00149">
    <property type="entry name" value="Metallophos"/>
    <property type="match status" value="1"/>
</dbReference>
<keyword evidence="7" id="KW-1185">Reference proteome</keyword>
<dbReference type="PROSITE" id="PS00125">
    <property type="entry name" value="SER_THR_PHOSPHATASE"/>
    <property type="match status" value="1"/>
</dbReference>
<dbReference type="InterPro" id="IPR011992">
    <property type="entry name" value="EF-hand-dom_pair"/>
</dbReference>
<dbReference type="PROSITE" id="PS00018">
    <property type="entry name" value="EF_HAND_1"/>
    <property type="match status" value="1"/>
</dbReference>
<feature type="compositionally biased region" description="Low complexity" evidence="4">
    <location>
        <begin position="52"/>
        <end position="86"/>
    </location>
</feature>
<dbReference type="InterPro" id="IPR018247">
    <property type="entry name" value="EF_Hand_1_Ca_BS"/>
</dbReference>
<reference evidence="6" key="1">
    <citation type="submission" date="2013-05" db="EMBL/GenBank/DDBJ databases">
        <authorList>
            <person name="Yim A.K.Y."/>
            <person name="Chan T.F."/>
            <person name="Ji K.M."/>
            <person name="Liu X.Y."/>
            <person name="Zhou J.W."/>
            <person name="Li R.Q."/>
            <person name="Yang K.Y."/>
            <person name="Li J."/>
            <person name="Li M."/>
            <person name="Law P.T.W."/>
            <person name="Wu Y.L."/>
            <person name="Cai Z.L."/>
            <person name="Qin H."/>
            <person name="Bao Y."/>
            <person name="Leung R.K.K."/>
            <person name="Ng P.K.S."/>
            <person name="Zou J."/>
            <person name="Zhong X.J."/>
            <person name="Ran P.X."/>
            <person name="Zhong N.S."/>
            <person name="Liu Z.G."/>
            <person name="Tsui S.K.W."/>
        </authorList>
    </citation>
    <scope>NUCLEOTIDE SEQUENCE</scope>
    <source>
        <strain evidence="6">Derf</strain>
        <tissue evidence="6">Whole organism</tissue>
    </source>
</reference>
<dbReference type="InterPro" id="IPR029052">
    <property type="entry name" value="Metallo-depent_PP-like"/>
</dbReference>
<feature type="region of interest" description="Disordered" evidence="4">
    <location>
        <begin position="50"/>
        <end position="88"/>
    </location>
</feature>
<dbReference type="AlphaFoldDB" id="A0A922HML9"/>
<dbReference type="InterPro" id="IPR050341">
    <property type="entry name" value="PP1_catalytic_subunit"/>
</dbReference>
<name>A0A922HML9_DERFA</name>
<dbReference type="CDD" id="cd00144">
    <property type="entry name" value="MPP_PPP_family"/>
    <property type="match status" value="1"/>
</dbReference>
<evidence type="ECO:0000259" key="5">
    <source>
        <dbReference type="PROSITE" id="PS50222"/>
    </source>
</evidence>